<dbReference type="PANTHER" id="PTHR37984:SF5">
    <property type="entry name" value="PROTEIN NYNRIN-LIKE"/>
    <property type="match status" value="1"/>
</dbReference>
<dbReference type="InterPro" id="IPR036397">
    <property type="entry name" value="RNaseH_sf"/>
</dbReference>
<dbReference type="InterPro" id="IPR000477">
    <property type="entry name" value="RT_dom"/>
</dbReference>
<evidence type="ECO:0000256" key="15">
    <source>
        <dbReference type="ARBA" id="ARBA00022918"/>
    </source>
</evidence>
<dbReference type="PROSITE" id="PS50994">
    <property type="entry name" value="INTEGRASE"/>
    <property type="match status" value="1"/>
</dbReference>
<feature type="domain" description="Reverse transcriptase" evidence="24">
    <location>
        <begin position="850"/>
        <end position="1029"/>
    </location>
</feature>
<evidence type="ECO:0000256" key="19">
    <source>
        <dbReference type="ARBA" id="ARBA00023242"/>
    </source>
</evidence>
<dbReference type="SMART" id="SM00343">
    <property type="entry name" value="ZnF_C2HC"/>
    <property type="match status" value="1"/>
</dbReference>
<dbReference type="SUPFAM" id="SSF50630">
    <property type="entry name" value="Acid proteases"/>
    <property type="match status" value="1"/>
</dbReference>
<keyword evidence="11" id="KW-0378">Hydrolase</keyword>
<comment type="subunit">
    <text evidence="2">Component of the NuA4 histone acetyltransferase complex.</text>
</comment>
<dbReference type="Gene3D" id="2.40.70.10">
    <property type="entry name" value="Acid Proteases"/>
    <property type="match status" value="1"/>
</dbReference>
<evidence type="ECO:0000256" key="12">
    <source>
        <dbReference type="ARBA" id="ARBA00022842"/>
    </source>
</evidence>
<evidence type="ECO:0000256" key="8">
    <source>
        <dbReference type="ARBA" id="ARBA00022723"/>
    </source>
</evidence>
<dbReference type="GO" id="GO:0008270">
    <property type="term" value="F:zinc ion binding"/>
    <property type="evidence" value="ECO:0007669"/>
    <property type="project" value="UniProtKB-KW"/>
</dbReference>
<keyword evidence="13" id="KW-0694">RNA-binding</keyword>
<dbReference type="GO" id="GO:0004519">
    <property type="term" value="F:endonuclease activity"/>
    <property type="evidence" value="ECO:0007669"/>
    <property type="project" value="UniProtKB-KW"/>
</dbReference>
<evidence type="ECO:0000259" key="23">
    <source>
        <dbReference type="PROSITE" id="PS50158"/>
    </source>
</evidence>
<evidence type="ECO:0000256" key="13">
    <source>
        <dbReference type="ARBA" id="ARBA00022884"/>
    </source>
</evidence>
<feature type="compositionally biased region" description="Basic and acidic residues" evidence="21">
    <location>
        <begin position="753"/>
        <end position="762"/>
    </location>
</feature>
<dbReference type="Pfam" id="PF00385">
    <property type="entry name" value="Chromo"/>
    <property type="match status" value="1"/>
</dbReference>
<keyword evidence="4" id="KW-0645">Protease</keyword>
<keyword evidence="17" id="KW-0238">DNA-binding</keyword>
<evidence type="ECO:0000313" key="27">
    <source>
        <dbReference type="Proteomes" id="UP000249757"/>
    </source>
</evidence>
<dbReference type="SUPFAM" id="SSF56672">
    <property type="entry name" value="DNA/RNA polymerases"/>
    <property type="match status" value="1"/>
</dbReference>
<dbReference type="Pfam" id="PF17921">
    <property type="entry name" value="Integrase_H2C2"/>
    <property type="match status" value="1"/>
</dbReference>
<dbReference type="GO" id="GO:0003964">
    <property type="term" value="F:RNA-directed DNA polymerase activity"/>
    <property type="evidence" value="ECO:0007669"/>
    <property type="project" value="UniProtKB-KW"/>
</dbReference>
<dbReference type="InterPro" id="IPR001878">
    <property type="entry name" value="Znf_CCHC"/>
</dbReference>
<comment type="subcellular location">
    <subcellularLocation>
        <location evidence="1">Nucleus</location>
    </subcellularLocation>
</comment>
<keyword evidence="16" id="KW-0239">DNA-directed DNA polymerase</keyword>
<keyword evidence="27" id="KW-1185">Reference proteome</keyword>
<dbReference type="Gene3D" id="3.30.70.270">
    <property type="match status" value="2"/>
</dbReference>
<dbReference type="InterPro" id="IPR016197">
    <property type="entry name" value="Chromo-like_dom_sf"/>
</dbReference>
<gene>
    <name evidence="26" type="ORF">Ptr86124_012116</name>
</gene>
<organism evidence="26 27">
    <name type="scientific">Pyrenophora tritici-repentis</name>
    <dbReference type="NCBI Taxonomy" id="45151"/>
    <lineage>
        <taxon>Eukaryota</taxon>
        <taxon>Fungi</taxon>
        <taxon>Dikarya</taxon>
        <taxon>Ascomycota</taxon>
        <taxon>Pezizomycotina</taxon>
        <taxon>Dothideomycetes</taxon>
        <taxon>Pleosporomycetidae</taxon>
        <taxon>Pleosporales</taxon>
        <taxon>Pleosporineae</taxon>
        <taxon>Pleosporaceae</taxon>
        <taxon>Pyrenophora</taxon>
    </lineage>
</organism>
<evidence type="ECO:0000256" key="16">
    <source>
        <dbReference type="ARBA" id="ARBA00022932"/>
    </source>
</evidence>
<dbReference type="CDD" id="cd09274">
    <property type="entry name" value="RNase_HI_RT_Ty3"/>
    <property type="match status" value="1"/>
</dbReference>
<keyword evidence="10" id="KW-0255">Endonuclease</keyword>
<name>A0A922N2U5_9PLEO</name>
<dbReference type="InterPro" id="IPR000953">
    <property type="entry name" value="Chromo/chromo_shadow_dom"/>
</dbReference>
<feature type="region of interest" description="Disordered" evidence="21">
    <location>
        <begin position="744"/>
        <end position="785"/>
    </location>
</feature>
<dbReference type="GO" id="GO:0003677">
    <property type="term" value="F:DNA binding"/>
    <property type="evidence" value="ECO:0007669"/>
    <property type="project" value="UniProtKB-KW"/>
</dbReference>
<dbReference type="Pfam" id="PF13975">
    <property type="entry name" value="gag-asp_proteas"/>
    <property type="match status" value="1"/>
</dbReference>
<evidence type="ECO:0000256" key="3">
    <source>
        <dbReference type="ARBA" id="ARBA00012493"/>
    </source>
</evidence>
<dbReference type="InterPro" id="IPR041373">
    <property type="entry name" value="RT_RNaseH"/>
</dbReference>
<dbReference type="GO" id="GO:0006508">
    <property type="term" value="P:proteolysis"/>
    <property type="evidence" value="ECO:0007669"/>
    <property type="project" value="UniProtKB-KW"/>
</dbReference>
<dbReference type="InterPro" id="IPR036875">
    <property type="entry name" value="Znf_CCHC_sf"/>
</dbReference>
<evidence type="ECO:0000256" key="1">
    <source>
        <dbReference type="ARBA" id="ARBA00004123"/>
    </source>
</evidence>
<dbReference type="Pfam" id="PF17917">
    <property type="entry name" value="RT_RNaseH"/>
    <property type="match status" value="1"/>
</dbReference>
<keyword evidence="7" id="KW-0540">Nuclease</keyword>
<dbReference type="Pfam" id="PF24626">
    <property type="entry name" value="SH3_Tf2-1"/>
    <property type="match status" value="1"/>
</dbReference>
<dbReference type="GO" id="GO:0015074">
    <property type="term" value="P:DNA integration"/>
    <property type="evidence" value="ECO:0007669"/>
    <property type="project" value="UniProtKB-KW"/>
</dbReference>
<evidence type="ECO:0000256" key="14">
    <source>
        <dbReference type="ARBA" id="ARBA00022908"/>
    </source>
</evidence>
<dbReference type="InterPro" id="IPR056924">
    <property type="entry name" value="SH3_Tf2-1"/>
</dbReference>
<dbReference type="Gene3D" id="1.10.340.70">
    <property type="match status" value="1"/>
</dbReference>
<dbReference type="PROSITE" id="PS00598">
    <property type="entry name" value="CHROMO_1"/>
    <property type="match status" value="1"/>
</dbReference>
<dbReference type="FunFam" id="3.30.420.10:FF:000032">
    <property type="entry name" value="Retrovirus-related Pol polyprotein from transposon 297-like Protein"/>
    <property type="match status" value="1"/>
</dbReference>
<dbReference type="CDD" id="cd01647">
    <property type="entry name" value="RT_LTR"/>
    <property type="match status" value="1"/>
</dbReference>
<evidence type="ECO:0000256" key="10">
    <source>
        <dbReference type="ARBA" id="ARBA00022759"/>
    </source>
</evidence>
<dbReference type="SUPFAM" id="SSF54160">
    <property type="entry name" value="Chromo domain-like"/>
    <property type="match status" value="1"/>
</dbReference>
<dbReference type="Pfam" id="PF00078">
    <property type="entry name" value="RVT_1"/>
    <property type="match status" value="1"/>
</dbReference>
<feature type="region of interest" description="Disordered" evidence="21">
    <location>
        <begin position="1"/>
        <end position="21"/>
    </location>
</feature>
<proteinExistence type="predicted"/>
<dbReference type="Gene3D" id="3.10.10.10">
    <property type="entry name" value="HIV Type 1 Reverse Transcriptase, subunit A, domain 1"/>
    <property type="match status" value="1"/>
</dbReference>
<dbReference type="FunFam" id="1.10.340.70:FF:000001">
    <property type="entry name" value="Retrovirus-related Pol polyprotein from transposon gypsy-like Protein"/>
    <property type="match status" value="1"/>
</dbReference>
<evidence type="ECO:0000256" key="18">
    <source>
        <dbReference type="ARBA" id="ARBA00023172"/>
    </source>
</evidence>
<keyword evidence="15" id="KW-0695">RNA-directed DNA polymerase</keyword>
<dbReference type="EMBL" id="NRDI02000023">
    <property type="protein sequence ID" value="KAI1508817.1"/>
    <property type="molecule type" value="Genomic_DNA"/>
</dbReference>
<dbReference type="Gene3D" id="4.10.60.10">
    <property type="entry name" value="Zinc finger, CCHC-type"/>
    <property type="match status" value="1"/>
</dbReference>
<dbReference type="PROSITE" id="PS50158">
    <property type="entry name" value="ZF_CCHC"/>
    <property type="match status" value="1"/>
</dbReference>
<keyword evidence="6" id="KW-0548">Nucleotidyltransferase</keyword>
<evidence type="ECO:0000256" key="4">
    <source>
        <dbReference type="ARBA" id="ARBA00022670"/>
    </source>
</evidence>
<dbReference type="InterPro" id="IPR012337">
    <property type="entry name" value="RNaseH-like_sf"/>
</dbReference>
<keyword evidence="5" id="KW-0808">Transferase</keyword>
<dbReference type="InterPro" id="IPR005162">
    <property type="entry name" value="Retrotrans_gag_dom"/>
</dbReference>
<evidence type="ECO:0000259" key="25">
    <source>
        <dbReference type="PROSITE" id="PS50994"/>
    </source>
</evidence>
<sequence>MSDTPMNTPNETSSSRTKVARPDLFHGDRHKLEDWILQFDLFFRFEDEKVDPTDRGLLMASYMRGTAATWIKPYLNKYMDDNDDDDDIERMFEDHPTFKDKLRQQFGVINEESKADRAIQQLKQTQSVADYASVFQGHALKTDWDDKALRVMYRQGLKERVKEELMRSGVAINNLQDLIRESIRIDNALYELQQEIRPVRANQSVQRTKGRFFKKKPGYRTTPGGIVPSAGNNWHDPDAMQLDNINKGKSFGRNDKKKPYNKKEITCYNCDKKGHMARDCHSKNKVVRQLNVIHKAVPTERHETWNVISKPTIEINTQESVLGLDNLTLVESDSEEEPTSEYDMLEDESKNLEATEIDQTKFGKMATFEEVNRPSTPYVQEEEFYKLAGQINQLLRHLNKADIEYAYEEPSIMAAMRQDFYRLSLEVQRNKENVSTEILEFLPTTWELSWIEDAIRSWEEPTLPISEEEKQEIYDELCQTRNDWKTFQHGHKRKAKDISRSKEYDYWMDPRNPEHEKLSWVTCIHDHCRVHYSDKSGSGWFPEETKRSYRCKWQFFDCKNDLCPIHLWDKREKTYFPGHDNPEEIDQMQTVWLKEYDEGDAWEYLIKLQVKLEGRWMKALVDSGSQANYVSAHAASSAGLKPLRKQEAYPLHVANGEPMPGEQEITHEVRQVTLNIQGHQEKIDLDVFGLATHDIILGLPWLREHNPRIDWKSKTFSFECCGTDATTSQPTHCQSTMVDERKLNNIAKKKRASTKDGLKKQGSDSADAGTEPPGRQTRVLEKRATPEIPEEYKEFEHLFREVADEQALPKHQPWDHKIVLQEGKKPTFGPIYGLSEKELSTLRDYIKTSLAKKYIRPSQSPAGYPIMFVPKKDGKLRLCVDYRKLNDITIKNRYPLPNITELRDRLSRAKIFTALDLRDGYHLIRIAKGEEWKTAFRSRYGHYEYTVMPFGLTNAPATFQELINNVLRAHLDIFVIAYLDDILVYSETLEDHVEHVKTVLRALEQFNLRLKPEKCEFHKTKVNFLGYVVGADGVQMSEEKIQVIKDWPTPTTVVQIQSFLGFLNFNRQFIKDFSDIAIPLTKLTRKDVPFKWSKEAENAFQTLKKASIEPPCFRIFQAGHPLRFETDASDLALGGCASQLHEGKWHPIAYYSRKFSGPEERYDVHDKELLAIVACLQHWRVYAESCSELTIYTDHKNLVNFTTTKVLNRRQVRWSELLGQYKFKIVYTPGKENGRADALSRRPDIAGTKEVIDTAILKVNKDGSLGPTKTLNAILHIGNNVPEELQEAIIQQHHDDPVHGHPGITRTMELIRRNYEFPGMKEKVTSFITKCADCQKNKHDTHAPYGEMQALELPTEPWADISMDFVTGLPVSRDPATNTGYNAILVVIDRFTKQAEYIPFRNDFTAVHLAHIINDRIIRHHGIPKSIISDRDKLFTSNFWTTLLAAIGTKRKLSTAFHPQTDGQTERTNRTMKAYLRIYVNHQQTNWVSLLPMAQMAYNNKLSESTGQTPFYANHGRHPNLFTRTLPSQKTEAAIATAEELKAVHELLQNKLETAQRQSISYVNKKRKMAPQLKRGDKVYLRTKNLRTKRPSKGLDNVKVGPFLILNRKGPVTYTLDLPPDARIHPRFHVSLLEPAHPDTPLQKTFHYETEEENEFEVENIVTHRVVDNGMEYLVKWLGYPDSENTWEPDTNLTNCRQLLAQYQKNQPRKTDRDQRQRPQGRSH</sequence>
<feature type="region of interest" description="Disordered" evidence="21">
    <location>
        <begin position="1703"/>
        <end position="1724"/>
    </location>
</feature>
<dbReference type="EC" id="2.7.7.49" evidence="3"/>
<dbReference type="GO" id="GO:0003887">
    <property type="term" value="F:DNA-directed DNA polymerase activity"/>
    <property type="evidence" value="ECO:0007669"/>
    <property type="project" value="UniProtKB-KW"/>
</dbReference>
<dbReference type="Gene3D" id="3.30.420.10">
    <property type="entry name" value="Ribonuclease H-like superfamily/Ribonuclease H"/>
    <property type="match status" value="1"/>
</dbReference>
<dbReference type="InterPro" id="IPR043128">
    <property type="entry name" value="Rev_trsase/Diguanyl_cyclase"/>
</dbReference>
<dbReference type="SMART" id="SM00298">
    <property type="entry name" value="CHROMO"/>
    <property type="match status" value="1"/>
</dbReference>
<evidence type="ECO:0000259" key="22">
    <source>
        <dbReference type="PROSITE" id="PS50013"/>
    </source>
</evidence>
<dbReference type="InterPro" id="IPR023779">
    <property type="entry name" value="Chromodomain_CS"/>
</dbReference>
<feature type="domain" description="CCHC-type" evidence="23">
    <location>
        <begin position="267"/>
        <end position="280"/>
    </location>
</feature>
<dbReference type="InterPro" id="IPR021109">
    <property type="entry name" value="Peptidase_aspartic_dom_sf"/>
</dbReference>
<dbReference type="FunFam" id="3.30.70.270:FF:000063">
    <property type="entry name" value="Zinc knuckle domaincontaining protein"/>
    <property type="match status" value="1"/>
</dbReference>
<evidence type="ECO:0000256" key="6">
    <source>
        <dbReference type="ARBA" id="ARBA00022695"/>
    </source>
</evidence>
<accession>A0A922N2U5</accession>
<comment type="caution">
    <text evidence="26">The sequence shown here is derived from an EMBL/GenBank/DDBJ whole genome shotgun (WGS) entry which is preliminary data.</text>
</comment>
<dbReference type="PROSITE" id="PS50013">
    <property type="entry name" value="CHROMO_2"/>
    <property type="match status" value="1"/>
</dbReference>
<dbReference type="GO" id="GO:0006338">
    <property type="term" value="P:chromatin remodeling"/>
    <property type="evidence" value="ECO:0007669"/>
    <property type="project" value="UniProtKB-ARBA"/>
</dbReference>
<dbReference type="GO" id="GO:0003723">
    <property type="term" value="F:RNA binding"/>
    <property type="evidence" value="ECO:0007669"/>
    <property type="project" value="UniProtKB-KW"/>
</dbReference>
<keyword evidence="20" id="KW-0863">Zinc-finger</keyword>
<evidence type="ECO:0000256" key="21">
    <source>
        <dbReference type="SAM" id="MobiDB-lite"/>
    </source>
</evidence>
<evidence type="ECO:0000256" key="20">
    <source>
        <dbReference type="PROSITE-ProRule" id="PRU00047"/>
    </source>
</evidence>
<evidence type="ECO:0000313" key="26">
    <source>
        <dbReference type="EMBL" id="KAI1508817.1"/>
    </source>
</evidence>
<dbReference type="Pfam" id="PF00098">
    <property type="entry name" value="zf-CCHC"/>
    <property type="match status" value="1"/>
</dbReference>
<evidence type="ECO:0000256" key="17">
    <source>
        <dbReference type="ARBA" id="ARBA00023125"/>
    </source>
</evidence>
<feature type="domain" description="Chromo" evidence="22">
    <location>
        <begin position="1656"/>
        <end position="1715"/>
    </location>
</feature>
<dbReference type="GO" id="GO:0006310">
    <property type="term" value="P:DNA recombination"/>
    <property type="evidence" value="ECO:0007669"/>
    <property type="project" value="UniProtKB-KW"/>
</dbReference>
<keyword evidence="8" id="KW-0479">Metal-binding</keyword>
<dbReference type="InterPro" id="IPR050951">
    <property type="entry name" value="Retrovirus_Pol_polyprotein"/>
</dbReference>
<keyword evidence="12" id="KW-0460">Magnesium</keyword>
<dbReference type="Pfam" id="PF03732">
    <property type="entry name" value="Retrotrans_gag"/>
    <property type="match status" value="1"/>
</dbReference>
<keyword evidence="18" id="KW-0233">DNA recombination</keyword>
<evidence type="ECO:0000256" key="2">
    <source>
        <dbReference type="ARBA" id="ARBA00011353"/>
    </source>
</evidence>
<dbReference type="InterPro" id="IPR041588">
    <property type="entry name" value="Integrase_H2C2"/>
</dbReference>
<reference evidence="27" key="1">
    <citation type="journal article" date="2022" name="Microb. Genom.">
        <title>A global pangenome for the wheat fungal pathogen Pyrenophora tritici-repentis and prediction of effector protein structural homology.</title>
        <authorList>
            <person name="Moolhuijzen P.M."/>
            <person name="See P.T."/>
            <person name="Shi G."/>
            <person name="Powell H.R."/>
            <person name="Cockram J."/>
            <person name="Jorgensen L.N."/>
            <person name="Benslimane H."/>
            <person name="Strelkov S.E."/>
            <person name="Turner J."/>
            <person name="Liu Z."/>
            <person name="Moffat C.S."/>
        </authorList>
    </citation>
    <scope>NUCLEOTIDE SEQUENCE [LARGE SCALE GENOMIC DNA]</scope>
</reference>
<dbReference type="CDD" id="cd00024">
    <property type="entry name" value="CD_CSD"/>
    <property type="match status" value="1"/>
</dbReference>
<dbReference type="InterPro" id="IPR023780">
    <property type="entry name" value="Chromo_domain"/>
</dbReference>
<dbReference type="Gene3D" id="2.40.50.40">
    <property type="match status" value="1"/>
</dbReference>
<dbReference type="PROSITE" id="PS50878">
    <property type="entry name" value="RT_POL"/>
    <property type="match status" value="1"/>
</dbReference>
<evidence type="ECO:0000256" key="11">
    <source>
        <dbReference type="ARBA" id="ARBA00022801"/>
    </source>
</evidence>
<protein>
    <recommendedName>
        <fullName evidence="3">RNA-directed DNA polymerase</fullName>
        <ecNumber evidence="3">2.7.7.49</ecNumber>
    </recommendedName>
</protein>
<dbReference type="SUPFAM" id="SSF53098">
    <property type="entry name" value="Ribonuclease H-like"/>
    <property type="match status" value="1"/>
</dbReference>
<keyword evidence="19" id="KW-0539">Nucleus</keyword>
<dbReference type="PANTHER" id="PTHR37984">
    <property type="entry name" value="PROTEIN CBG26694"/>
    <property type="match status" value="1"/>
</dbReference>
<evidence type="ECO:0000256" key="9">
    <source>
        <dbReference type="ARBA" id="ARBA00022750"/>
    </source>
</evidence>
<dbReference type="GO" id="GO:0004190">
    <property type="term" value="F:aspartic-type endopeptidase activity"/>
    <property type="evidence" value="ECO:0007669"/>
    <property type="project" value="UniProtKB-KW"/>
</dbReference>
<dbReference type="PROSITE" id="PS00141">
    <property type="entry name" value="ASP_PROTEASE"/>
    <property type="match status" value="1"/>
</dbReference>
<dbReference type="SUPFAM" id="SSF57756">
    <property type="entry name" value="Retrovirus zinc finger-like domains"/>
    <property type="match status" value="1"/>
</dbReference>
<feature type="compositionally biased region" description="Polar residues" evidence="21">
    <location>
        <begin position="1"/>
        <end position="17"/>
    </location>
</feature>
<keyword evidence="14" id="KW-0229">DNA integration</keyword>
<keyword evidence="9" id="KW-0064">Aspartyl protease</keyword>
<dbReference type="InterPro" id="IPR001969">
    <property type="entry name" value="Aspartic_peptidase_AS"/>
</dbReference>
<evidence type="ECO:0000256" key="7">
    <source>
        <dbReference type="ARBA" id="ARBA00022722"/>
    </source>
</evidence>
<feature type="domain" description="Integrase catalytic" evidence="25">
    <location>
        <begin position="1353"/>
        <end position="1518"/>
    </location>
</feature>
<dbReference type="InterPro" id="IPR001584">
    <property type="entry name" value="Integrase_cat-core"/>
</dbReference>
<dbReference type="InterPro" id="IPR043502">
    <property type="entry name" value="DNA/RNA_pol_sf"/>
</dbReference>
<evidence type="ECO:0000256" key="5">
    <source>
        <dbReference type="ARBA" id="ARBA00022679"/>
    </source>
</evidence>
<feature type="region of interest" description="Disordered" evidence="21">
    <location>
        <begin position="214"/>
        <end position="234"/>
    </location>
</feature>
<dbReference type="CDD" id="cd00303">
    <property type="entry name" value="retropepsin_like"/>
    <property type="match status" value="1"/>
</dbReference>
<keyword evidence="20" id="KW-0862">Zinc</keyword>
<dbReference type="GO" id="GO:0005634">
    <property type="term" value="C:nucleus"/>
    <property type="evidence" value="ECO:0007669"/>
    <property type="project" value="UniProtKB-SubCell"/>
</dbReference>
<evidence type="ECO:0000259" key="24">
    <source>
        <dbReference type="PROSITE" id="PS50878"/>
    </source>
</evidence>
<dbReference type="Proteomes" id="UP000249757">
    <property type="component" value="Unassembled WGS sequence"/>
</dbReference>